<evidence type="ECO:0000313" key="4">
    <source>
        <dbReference type="Proteomes" id="UP000712600"/>
    </source>
</evidence>
<evidence type="ECO:0000256" key="1">
    <source>
        <dbReference type="SAM" id="MobiDB-lite"/>
    </source>
</evidence>
<dbReference type="Proteomes" id="UP000712600">
    <property type="component" value="Unassembled WGS sequence"/>
</dbReference>
<sequence length="265" mass="30185">MSPSVLNMSWSASKSLFGVVNSFSPVKIEFAPARKHKACSGMVNRTLPADNLTMAFGITILAVPIILIISHISTGCQKKNTHKIFLKALLPLGSACDLLHYEDTFWSSSGVPFTASRALTGTLSGRPIPHEDLKKLGIQLPPEGRYMSRTQIPSPPRRKGCVSDREEGYYYRGEERSPVKREGSYHSHRESESAHRRRNKDKEERSRIESRSDRKDRYGDKEDVSGSKRLNHGEERPHKRHKHRRPHHHRRSSSRDHHHSSDLDT</sequence>
<feature type="compositionally biased region" description="Basic and acidic residues" evidence="1">
    <location>
        <begin position="161"/>
        <end position="237"/>
    </location>
</feature>
<feature type="region of interest" description="Disordered" evidence="1">
    <location>
        <begin position="140"/>
        <end position="265"/>
    </location>
</feature>
<evidence type="ECO:0000313" key="3">
    <source>
        <dbReference type="EMBL" id="KAF3514285.1"/>
    </source>
</evidence>
<accession>A0A8S9PGB7</accession>
<feature type="compositionally biased region" description="Basic residues" evidence="1">
    <location>
        <begin position="238"/>
        <end position="252"/>
    </location>
</feature>
<evidence type="ECO:0000256" key="2">
    <source>
        <dbReference type="SAM" id="Phobius"/>
    </source>
</evidence>
<keyword evidence="2" id="KW-1133">Transmembrane helix</keyword>
<reference evidence="3" key="1">
    <citation type="submission" date="2019-12" db="EMBL/GenBank/DDBJ databases">
        <title>Genome sequencing and annotation of Brassica cretica.</title>
        <authorList>
            <person name="Studholme D.J."/>
            <person name="Sarris P."/>
        </authorList>
    </citation>
    <scope>NUCLEOTIDE SEQUENCE</scope>
    <source>
        <strain evidence="3">PFS-109/04</strain>
        <tissue evidence="3">Leaf</tissue>
    </source>
</reference>
<gene>
    <name evidence="3" type="ORF">F2Q69_00002193</name>
</gene>
<protein>
    <submittedName>
        <fullName evidence="3">Uncharacterized protein</fullName>
    </submittedName>
</protein>
<feature type="transmembrane region" description="Helical" evidence="2">
    <location>
        <begin position="52"/>
        <end position="73"/>
    </location>
</feature>
<name>A0A8S9PGB7_BRACR</name>
<dbReference type="EMBL" id="QGKX02001521">
    <property type="protein sequence ID" value="KAF3514285.1"/>
    <property type="molecule type" value="Genomic_DNA"/>
</dbReference>
<comment type="caution">
    <text evidence="3">The sequence shown here is derived from an EMBL/GenBank/DDBJ whole genome shotgun (WGS) entry which is preliminary data.</text>
</comment>
<keyword evidence="2" id="KW-0472">Membrane</keyword>
<proteinExistence type="predicted"/>
<organism evidence="3 4">
    <name type="scientific">Brassica cretica</name>
    <name type="common">Mustard</name>
    <dbReference type="NCBI Taxonomy" id="69181"/>
    <lineage>
        <taxon>Eukaryota</taxon>
        <taxon>Viridiplantae</taxon>
        <taxon>Streptophyta</taxon>
        <taxon>Embryophyta</taxon>
        <taxon>Tracheophyta</taxon>
        <taxon>Spermatophyta</taxon>
        <taxon>Magnoliopsida</taxon>
        <taxon>eudicotyledons</taxon>
        <taxon>Gunneridae</taxon>
        <taxon>Pentapetalae</taxon>
        <taxon>rosids</taxon>
        <taxon>malvids</taxon>
        <taxon>Brassicales</taxon>
        <taxon>Brassicaceae</taxon>
        <taxon>Brassiceae</taxon>
        <taxon>Brassica</taxon>
    </lineage>
</organism>
<keyword evidence="2" id="KW-0812">Transmembrane</keyword>
<feature type="compositionally biased region" description="Basic and acidic residues" evidence="1">
    <location>
        <begin position="253"/>
        <end position="265"/>
    </location>
</feature>
<dbReference type="AlphaFoldDB" id="A0A8S9PGB7"/>